<sequence length="79" mass="9062">MSATLTSVRPRNSATGRVVTLELETYRCYILDEKLHSRVPASFRRRLHRRRSVFLGSHAYFTERITPACNQSTHANISA</sequence>
<dbReference type="EMBL" id="OE000931">
    <property type="protein sequence ID" value="CAD7455481.1"/>
    <property type="molecule type" value="Genomic_DNA"/>
</dbReference>
<protein>
    <submittedName>
        <fullName evidence="1">Uncharacterized protein</fullName>
    </submittedName>
</protein>
<organism evidence="1">
    <name type="scientific">Timema tahoe</name>
    <dbReference type="NCBI Taxonomy" id="61484"/>
    <lineage>
        <taxon>Eukaryota</taxon>
        <taxon>Metazoa</taxon>
        <taxon>Ecdysozoa</taxon>
        <taxon>Arthropoda</taxon>
        <taxon>Hexapoda</taxon>
        <taxon>Insecta</taxon>
        <taxon>Pterygota</taxon>
        <taxon>Neoptera</taxon>
        <taxon>Polyneoptera</taxon>
        <taxon>Phasmatodea</taxon>
        <taxon>Timematodea</taxon>
        <taxon>Timematoidea</taxon>
        <taxon>Timematidae</taxon>
        <taxon>Timema</taxon>
    </lineage>
</organism>
<name>A0A7R9FKY1_9NEOP</name>
<gene>
    <name evidence="1" type="ORF">TTEB3V08_LOCUS3548</name>
</gene>
<proteinExistence type="predicted"/>
<accession>A0A7R9FKY1</accession>
<dbReference type="AlphaFoldDB" id="A0A7R9FKY1"/>
<reference evidence="1" key="1">
    <citation type="submission" date="2020-11" db="EMBL/GenBank/DDBJ databases">
        <authorList>
            <person name="Tran Van P."/>
        </authorList>
    </citation>
    <scope>NUCLEOTIDE SEQUENCE</scope>
</reference>
<evidence type="ECO:0000313" key="1">
    <source>
        <dbReference type="EMBL" id="CAD7455481.1"/>
    </source>
</evidence>